<dbReference type="Pfam" id="PF26317">
    <property type="entry name" value="CntK_N"/>
    <property type="match status" value="1"/>
</dbReference>
<organism evidence="1 2">
    <name type="scientific">Koleobacter methoxysyntrophicus</name>
    <dbReference type="NCBI Taxonomy" id="2751313"/>
    <lineage>
        <taxon>Bacteria</taxon>
        <taxon>Bacillati</taxon>
        <taxon>Bacillota</taxon>
        <taxon>Clostridia</taxon>
        <taxon>Koleobacterales</taxon>
        <taxon>Koleobacteraceae</taxon>
        <taxon>Koleobacter</taxon>
    </lineage>
</organism>
<name>A0A8A0RMS9_9FIRM</name>
<dbReference type="Proteomes" id="UP000662904">
    <property type="component" value="Chromosome"/>
</dbReference>
<keyword evidence="2" id="KW-1185">Reference proteome</keyword>
<reference evidence="1" key="1">
    <citation type="submission" date="2020-07" db="EMBL/GenBank/DDBJ databases">
        <title>Koleobacter methoxysyntrophicus gen. nov., sp. nov., a novel anaerobic bacterium isolated from deep subsurface oil field and proposal of Koleobacterales ord. nov. in the phylum Firmicutes.</title>
        <authorList>
            <person name="Sakamoto S."/>
            <person name="Tamaki H."/>
        </authorList>
    </citation>
    <scope>NUCLEOTIDE SEQUENCE</scope>
    <source>
        <strain evidence="1">NRmbB1</strain>
    </source>
</reference>
<protein>
    <recommendedName>
        <fullName evidence="3">Diaminopimelate epimerase</fullName>
    </recommendedName>
</protein>
<dbReference type="SUPFAM" id="SSF54506">
    <property type="entry name" value="Diaminopimelate epimerase-like"/>
    <property type="match status" value="1"/>
</dbReference>
<gene>
    <name evidence="1" type="ORF">H0A61_01263</name>
</gene>
<dbReference type="KEGG" id="kme:H0A61_01263"/>
<dbReference type="RefSeq" id="WP_206709109.1">
    <property type="nucleotide sequence ID" value="NZ_CP059066.1"/>
</dbReference>
<accession>A0A8A0RMS9</accession>
<dbReference type="EMBL" id="CP059066">
    <property type="protein sequence ID" value="QSQ08910.1"/>
    <property type="molecule type" value="Genomic_DNA"/>
</dbReference>
<sequence length="222" mass="24848">MILDFVKLSPAENTTVLVTNYIHPCYYQSAAKDIMSYSHLNAEQVGFITEPQHKNSVIRLEMAGGEFCGNGVLAAGALSKYLGLTKGDVFKIESSGSDELLECHVKKLEDRVFSVKSTMPVDYKHKEYRLFTENMGIDGFLAEFKGITHFVFELKTNINEQLMEKLVKNLSRKISADAVGIIPYTRRNDYVFIKPCVYVQKTGSLALCSSGSWCLKGCNRSC</sequence>
<evidence type="ECO:0000313" key="2">
    <source>
        <dbReference type="Proteomes" id="UP000662904"/>
    </source>
</evidence>
<evidence type="ECO:0000313" key="1">
    <source>
        <dbReference type="EMBL" id="QSQ08910.1"/>
    </source>
</evidence>
<evidence type="ECO:0008006" key="3">
    <source>
        <dbReference type="Google" id="ProtNLM"/>
    </source>
</evidence>
<dbReference type="AlphaFoldDB" id="A0A8A0RMS9"/>
<dbReference type="InterPro" id="IPR058944">
    <property type="entry name" value="CntK-like"/>
</dbReference>
<proteinExistence type="predicted"/>